<dbReference type="Proteomes" id="UP000515204">
    <property type="component" value="Unplaced"/>
</dbReference>
<dbReference type="OrthoDB" id="5835829at2759"/>
<sequence length="530" mass="61547">MRFITAPALWLVCFLSVITLTESARILAITAVPSYSHQIPFQPLWVALSQRGHQVIVLTTDPIGDPSLTNLTEIDFRSNYNIFKKIDFAKLRFTDSWLTISRNIMWENFYELTDTILKHPKVQKMYAPNSDEHFDLVIAEVLMSPALYVLAHRFNAPLIGTTSLPLFASHYYSFGFPVLPSHPSTWEMEYNTGFNLSLWQRMTNFIRLWNYIYNMHNEFMSRQQALAKEYFGKDVPDIIEMEKNISIIFCNLQEITSFIRPQPQNVIYFKSFHQMKKPAALPNDLKTFLDDVPNGFIYVSLGTNVAIQSLPKHLRHVFYYVFANLPCKVVWKFDGDSSNLSNNIFAANWFPQQDILAHPKIRLFLYQGGAQSTEEAVYNAVPLLGIPILADQCTQVRKMVSIGVAKSLEIVDLTVKELNSSIMDILLDERYKERMLEIKALYEDKPNNMELEDAIWWTEFVIRHKGVSHLRTSIANESWYERYDMDIIAILSIIMFITLMITLLIIYKLLKIIFNWLCTKKPIDVKKKSN</sequence>
<dbReference type="CDD" id="cd03784">
    <property type="entry name" value="GT1_Gtf-like"/>
    <property type="match status" value="1"/>
</dbReference>
<keyword evidence="2" id="KW-0328">Glycosyltransferase</keyword>
<keyword evidence="3" id="KW-0808">Transferase</keyword>
<gene>
    <name evidence="7" type="primary">LOC106748436</name>
</gene>
<feature type="transmembrane region" description="Helical" evidence="4">
    <location>
        <begin position="487"/>
        <end position="510"/>
    </location>
</feature>
<dbReference type="PANTHER" id="PTHR48043:SF159">
    <property type="entry name" value="EG:EG0003.4 PROTEIN-RELATED"/>
    <property type="match status" value="1"/>
</dbReference>
<evidence type="ECO:0000313" key="6">
    <source>
        <dbReference type="Proteomes" id="UP000515204"/>
    </source>
</evidence>
<comment type="similarity">
    <text evidence="1">Belongs to the UDP-glycosyltransferase family.</text>
</comment>
<accession>A0A6P3XV87</accession>
<keyword evidence="4" id="KW-0812">Transmembrane</keyword>
<dbReference type="Pfam" id="PF00201">
    <property type="entry name" value="UDPGT"/>
    <property type="match status" value="1"/>
</dbReference>
<dbReference type="InterPro" id="IPR002213">
    <property type="entry name" value="UDP_glucos_trans"/>
</dbReference>
<evidence type="ECO:0000256" key="5">
    <source>
        <dbReference type="SAM" id="SignalP"/>
    </source>
</evidence>
<feature type="signal peptide" evidence="5">
    <location>
        <begin position="1"/>
        <end position="23"/>
    </location>
</feature>
<evidence type="ECO:0000256" key="1">
    <source>
        <dbReference type="ARBA" id="ARBA00009995"/>
    </source>
</evidence>
<dbReference type="FunFam" id="3.40.50.2000:FF:000021">
    <property type="entry name" value="UDP-glucuronosyltransferase"/>
    <property type="match status" value="1"/>
</dbReference>
<name>A0A6P3XV87_DINQU</name>
<evidence type="ECO:0000256" key="4">
    <source>
        <dbReference type="SAM" id="Phobius"/>
    </source>
</evidence>
<dbReference type="PANTHER" id="PTHR48043">
    <property type="entry name" value="EG:EG0003.4 PROTEIN-RELATED"/>
    <property type="match status" value="1"/>
</dbReference>
<feature type="chain" id="PRO_5028432052" evidence="5">
    <location>
        <begin position="24"/>
        <end position="530"/>
    </location>
</feature>
<reference evidence="7" key="1">
    <citation type="submission" date="2025-08" db="UniProtKB">
        <authorList>
            <consortium name="RefSeq"/>
        </authorList>
    </citation>
    <scope>IDENTIFICATION</scope>
</reference>
<keyword evidence="6" id="KW-1185">Reference proteome</keyword>
<organism evidence="6 7">
    <name type="scientific">Dinoponera quadriceps</name>
    <name type="common">South American ant</name>
    <dbReference type="NCBI Taxonomy" id="609295"/>
    <lineage>
        <taxon>Eukaryota</taxon>
        <taxon>Metazoa</taxon>
        <taxon>Ecdysozoa</taxon>
        <taxon>Arthropoda</taxon>
        <taxon>Hexapoda</taxon>
        <taxon>Insecta</taxon>
        <taxon>Pterygota</taxon>
        <taxon>Neoptera</taxon>
        <taxon>Endopterygota</taxon>
        <taxon>Hymenoptera</taxon>
        <taxon>Apocrita</taxon>
        <taxon>Aculeata</taxon>
        <taxon>Formicoidea</taxon>
        <taxon>Formicidae</taxon>
        <taxon>Ponerinae</taxon>
        <taxon>Ponerini</taxon>
        <taxon>Dinoponera</taxon>
    </lineage>
</organism>
<evidence type="ECO:0000313" key="7">
    <source>
        <dbReference type="RefSeq" id="XP_014482426.1"/>
    </source>
</evidence>
<dbReference type="AlphaFoldDB" id="A0A6P3XV87"/>
<protein>
    <submittedName>
        <fullName evidence="7">UDP-glucuronosyltransferase 2B15-like</fullName>
    </submittedName>
</protein>
<keyword evidence="4" id="KW-1133">Transmembrane helix</keyword>
<keyword evidence="5" id="KW-0732">Signal</keyword>
<dbReference type="GO" id="GO:0008194">
    <property type="term" value="F:UDP-glycosyltransferase activity"/>
    <property type="evidence" value="ECO:0007669"/>
    <property type="project" value="InterPro"/>
</dbReference>
<dbReference type="KEGG" id="dqu:106748436"/>
<dbReference type="Gene3D" id="3.40.50.2000">
    <property type="entry name" value="Glycogen Phosphorylase B"/>
    <property type="match status" value="2"/>
</dbReference>
<dbReference type="InterPro" id="IPR050271">
    <property type="entry name" value="UDP-glycosyltransferase"/>
</dbReference>
<dbReference type="GeneID" id="106748436"/>
<dbReference type="SUPFAM" id="SSF53756">
    <property type="entry name" value="UDP-Glycosyltransferase/glycogen phosphorylase"/>
    <property type="match status" value="1"/>
</dbReference>
<proteinExistence type="inferred from homology"/>
<dbReference type="RefSeq" id="XP_014482426.1">
    <property type="nucleotide sequence ID" value="XM_014626940.1"/>
</dbReference>
<keyword evidence="4" id="KW-0472">Membrane</keyword>
<evidence type="ECO:0000256" key="2">
    <source>
        <dbReference type="ARBA" id="ARBA00022676"/>
    </source>
</evidence>
<evidence type="ECO:0000256" key="3">
    <source>
        <dbReference type="ARBA" id="ARBA00022679"/>
    </source>
</evidence>